<evidence type="ECO:0000256" key="2">
    <source>
        <dbReference type="ARBA" id="ARBA00005995"/>
    </source>
</evidence>
<dbReference type="CDD" id="cd00038">
    <property type="entry name" value="CAP_ED"/>
    <property type="match status" value="1"/>
</dbReference>
<reference evidence="6" key="1">
    <citation type="journal article" date="2019" name="Int. J. Syst. Evol. Microbiol.">
        <title>The Global Catalogue of Microorganisms (GCM) 10K type strain sequencing project: providing services to taxonomists for standard genome sequencing and annotation.</title>
        <authorList>
            <consortium name="The Broad Institute Genomics Platform"/>
            <consortium name="The Broad Institute Genome Sequencing Center for Infectious Disease"/>
            <person name="Wu L."/>
            <person name="Ma J."/>
        </authorList>
    </citation>
    <scope>NUCLEOTIDE SEQUENCE [LARGE SCALE GENOMIC DNA]</scope>
    <source>
        <strain evidence="6">CCUG 59778</strain>
    </source>
</reference>
<dbReference type="Gene3D" id="2.60.120.10">
    <property type="entry name" value="Jelly Rolls"/>
    <property type="match status" value="1"/>
</dbReference>
<dbReference type="PANTHER" id="PTHR10742:SF386">
    <property type="entry name" value="LYSINE-SPECIFIC HISTONE DEMETHYLASE 1A"/>
    <property type="match status" value="1"/>
</dbReference>
<comment type="caution">
    <text evidence="5">The sequence shown here is derived from an EMBL/GenBank/DDBJ whole genome shotgun (WGS) entry which is preliminary data.</text>
</comment>
<dbReference type="InterPro" id="IPR014710">
    <property type="entry name" value="RmlC-like_jellyroll"/>
</dbReference>
<organism evidence="5 6">
    <name type="scientific">Actinokineospora guangxiensis</name>
    <dbReference type="NCBI Taxonomy" id="1490288"/>
    <lineage>
        <taxon>Bacteria</taxon>
        <taxon>Bacillati</taxon>
        <taxon>Actinomycetota</taxon>
        <taxon>Actinomycetes</taxon>
        <taxon>Pseudonocardiales</taxon>
        <taxon>Pseudonocardiaceae</taxon>
        <taxon>Actinokineospora</taxon>
    </lineage>
</organism>
<comment type="cofactor">
    <cofactor evidence="1">
        <name>FAD</name>
        <dbReference type="ChEBI" id="CHEBI:57692"/>
    </cofactor>
</comment>
<comment type="similarity">
    <text evidence="2">Belongs to the flavin monoamine oxidase family.</text>
</comment>
<dbReference type="PANTHER" id="PTHR10742">
    <property type="entry name" value="FLAVIN MONOAMINE OXIDASE"/>
    <property type="match status" value="1"/>
</dbReference>
<dbReference type="EMBL" id="JBHSKF010000002">
    <property type="protein sequence ID" value="MFC5286403.1"/>
    <property type="molecule type" value="Genomic_DNA"/>
</dbReference>
<dbReference type="InterPro" id="IPR000595">
    <property type="entry name" value="cNMP-bd_dom"/>
</dbReference>
<feature type="domain" description="Cyclic nucleotide-binding" evidence="4">
    <location>
        <begin position="528"/>
        <end position="644"/>
    </location>
</feature>
<dbReference type="Pfam" id="PF00027">
    <property type="entry name" value="cNMP_binding"/>
    <property type="match status" value="1"/>
</dbReference>
<dbReference type="SMART" id="SM00100">
    <property type="entry name" value="cNMP"/>
    <property type="match status" value="1"/>
</dbReference>
<protein>
    <submittedName>
        <fullName evidence="5">FAD-dependent oxidoreductase</fullName>
    </submittedName>
</protein>
<dbReference type="InterPro" id="IPR001613">
    <property type="entry name" value="Flavin_amine_oxidase"/>
</dbReference>
<dbReference type="PRINTS" id="PR00757">
    <property type="entry name" value="AMINEOXDASEF"/>
</dbReference>
<proteinExistence type="inferred from homology"/>
<dbReference type="SUPFAM" id="SSF51905">
    <property type="entry name" value="FAD/NAD(P)-binding domain"/>
    <property type="match status" value="1"/>
</dbReference>
<sequence>MTRSPPGDHVPATATTRFGTVRALACCSTINAMPRHTAADGVLIVGAGIAGLTAARALHDLGHRVTVLEARERVGGRIWTDEHGVDLGAHWIHGTDGNPLTELVDDLGIPYSYVGGDSAYTGGFDSLDLFGADSRPANHRRKTRTLELVDDILQELEHRAETARRERLPDMALGHALAQILDARSLPAEDEQAVRYHLNVILREDVAEDIDKLSLKHWEDGYLVYGHGDSILHQGYQSVVDALAAGVDVRLGHVVTRVDTSTSPARVETDRGVFEAGKVLVTLPIGVLKAGSVAFEPPLPEAKRSAVERLGFGTLNKIALHYDEPFWPREQYVFGYLCRDTDRYPTVVISMWKSHGKPILVMLLGASLGRELETWSEEEVTEYATTVVGDIFGADAPAPEQISRTAWSSDPFARGAYTCIGVDSSARDIAALAEPVGERLFFAGEGTNPYHWACVHSAYESGRREAARISGDASLYTPPSAGTSRRQNRTTDRMLRFVRMRMTHITERELTERVSCLRESADPHGVRLFTTLAESELETLASMFDEIPYTAGDPICREDAAANGVFLVARGEVEVDFGGIYDRAVLGRGTLLGHYDLFFNARTTSVTALTDDVVVFYLDHYRYQSFLYAFPEVLMLMMADLVTRWEQLETALGARTLPAARRATGQAQVQA</sequence>
<evidence type="ECO:0000313" key="5">
    <source>
        <dbReference type="EMBL" id="MFC5286403.1"/>
    </source>
</evidence>
<dbReference type="InterPro" id="IPR002937">
    <property type="entry name" value="Amino_oxidase"/>
</dbReference>
<dbReference type="InterPro" id="IPR050281">
    <property type="entry name" value="Flavin_monoamine_oxidase"/>
</dbReference>
<gene>
    <name evidence="5" type="ORF">ACFPM7_05015</name>
</gene>
<evidence type="ECO:0000259" key="4">
    <source>
        <dbReference type="PROSITE" id="PS50042"/>
    </source>
</evidence>
<dbReference type="SUPFAM" id="SSF51206">
    <property type="entry name" value="cAMP-binding domain-like"/>
    <property type="match status" value="1"/>
</dbReference>
<dbReference type="PROSITE" id="PS50042">
    <property type="entry name" value="CNMP_BINDING_3"/>
    <property type="match status" value="1"/>
</dbReference>
<dbReference type="InterPro" id="IPR036188">
    <property type="entry name" value="FAD/NAD-bd_sf"/>
</dbReference>
<dbReference type="Proteomes" id="UP001596157">
    <property type="component" value="Unassembled WGS sequence"/>
</dbReference>
<dbReference type="Pfam" id="PF01593">
    <property type="entry name" value="Amino_oxidase"/>
    <property type="match status" value="1"/>
</dbReference>
<accession>A0ABW0EG97</accession>
<keyword evidence="3" id="KW-0560">Oxidoreductase</keyword>
<keyword evidence="6" id="KW-1185">Reference proteome</keyword>
<dbReference type="RefSeq" id="WP_378245019.1">
    <property type="nucleotide sequence ID" value="NZ_JBHSKF010000002.1"/>
</dbReference>
<name>A0ABW0EG97_9PSEU</name>
<evidence type="ECO:0000256" key="3">
    <source>
        <dbReference type="ARBA" id="ARBA00023002"/>
    </source>
</evidence>
<dbReference type="InterPro" id="IPR018490">
    <property type="entry name" value="cNMP-bd_dom_sf"/>
</dbReference>
<evidence type="ECO:0000313" key="6">
    <source>
        <dbReference type="Proteomes" id="UP001596157"/>
    </source>
</evidence>
<evidence type="ECO:0000256" key="1">
    <source>
        <dbReference type="ARBA" id="ARBA00001974"/>
    </source>
</evidence>
<dbReference type="SUPFAM" id="SSF54373">
    <property type="entry name" value="FAD-linked reductases, C-terminal domain"/>
    <property type="match status" value="1"/>
</dbReference>
<dbReference type="Gene3D" id="3.90.660.10">
    <property type="match status" value="1"/>
</dbReference>
<dbReference type="Gene3D" id="3.50.50.60">
    <property type="entry name" value="FAD/NAD(P)-binding domain"/>
    <property type="match status" value="1"/>
</dbReference>